<accession>A0A5B7JLA2</accession>
<dbReference type="OrthoDB" id="190835at2759"/>
<dbReference type="PANTHER" id="PTHR23279:SF36">
    <property type="entry name" value="DEFECTIVE PROBOSCIS EXTENSION RESPONSE 9, ISOFORM A"/>
    <property type="match status" value="1"/>
</dbReference>
<keyword evidence="2" id="KW-1185">Reference proteome</keyword>
<evidence type="ECO:0000313" key="1">
    <source>
        <dbReference type="EMBL" id="MPC96972.1"/>
    </source>
</evidence>
<evidence type="ECO:0008006" key="3">
    <source>
        <dbReference type="Google" id="ProtNLM"/>
    </source>
</evidence>
<dbReference type="PANTHER" id="PTHR23279">
    <property type="entry name" value="DEFECTIVE PROBOSCIS EXTENSION RESPONSE DPR -RELATED"/>
    <property type="match status" value="1"/>
</dbReference>
<dbReference type="InterPro" id="IPR037448">
    <property type="entry name" value="Zig-8"/>
</dbReference>
<proteinExistence type="predicted"/>
<dbReference type="Proteomes" id="UP000324222">
    <property type="component" value="Unassembled WGS sequence"/>
</dbReference>
<dbReference type="AlphaFoldDB" id="A0A5B7JLA2"/>
<dbReference type="GO" id="GO:0032589">
    <property type="term" value="C:neuron projection membrane"/>
    <property type="evidence" value="ECO:0007669"/>
    <property type="project" value="TreeGrafter"/>
</dbReference>
<gene>
    <name evidence="1" type="ORF">E2C01_092257</name>
</gene>
<name>A0A5B7JLA2_PORTR</name>
<dbReference type="GO" id="GO:0050808">
    <property type="term" value="P:synapse organization"/>
    <property type="evidence" value="ECO:0007669"/>
    <property type="project" value="TreeGrafter"/>
</dbReference>
<organism evidence="1 2">
    <name type="scientific">Portunus trituberculatus</name>
    <name type="common">Swimming crab</name>
    <name type="synonym">Neptunus trituberculatus</name>
    <dbReference type="NCBI Taxonomy" id="210409"/>
    <lineage>
        <taxon>Eukaryota</taxon>
        <taxon>Metazoa</taxon>
        <taxon>Ecdysozoa</taxon>
        <taxon>Arthropoda</taxon>
        <taxon>Crustacea</taxon>
        <taxon>Multicrustacea</taxon>
        <taxon>Malacostraca</taxon>
        <taxon>Eumalacostraca</taxon>
        <taxon>Eucarida</taxon>
        <taxon>Decapoda</taxon>
        <taxon>Pleocyemata</taxon>
        <taxon>Brachyura</taxon>
        <taxon>Eubrachyura</taxon>
        <taxon>Portunoidea</taxon>
        <taxon>Portunidae</taxon>
        <taxon>Portuninae</taxon>
        <taxon>Portunus</taxon>
    </lineage>
</organism>
<protein>
    <recommendedName>
        <fullName evidence="3">Ig-like domain-containing protein</fullName>
    </recommendedName>
</protein>
<sequence>MMSLDSGPGVIVTVSSENDHDTISRLLIRSAAPRNSGQYKCVPATAPPHSITVHIINSDKPAAIHHKNTTSNSSSGSGSGHMPSVSLQVFLVGLLPLTLTSAVSDFIEILIGTVAWWRVWTTMARLGICRWWRSVWWWRRAATSPSCCFIIR</sequence>
<comment type="caution">
    <text evidence="1">The sequence shown here is derived from an EMBL/GenBank/DDBJ whole genome shotgun (WGS) entry which is preliminary data.</text>
</comment>
<reference evidence="1 2" key="1">
    <citation type="submission" date="2019-05" db="EMBL/GenBank/DDBJ databases">
        <title>Another draft genome of Portunus trituberculatus and its Hox gene families provides insights of decapod evolution.</title>
        <authorList>
            <person name="Jeong J.-H."/>
            <person name="Song I."/>
            <person name="Kim S."/>
            <person name="Choi T."/>
            <person name="Kim D."/>
            <person name="Ryu S."/>
            <person name="Kim W."/>
        </authorList>
    </citation>
    <scope>NUCLEOTIDE SEQUENCE [LARGE SCALE GENOMIC DNA]</scope>
    <source>
        <tissue evidence="1">Muscle</tissue>
    </source>
</reference>
<dbReference type="EMBL" id="VSRR010108083">
    <property type="protein sequence ID" value="MPC96972.1"/>
    <property type="molecule type" value="Genomic_DNA"/>
</dbReference>
<evidence type="ECO:0000313" key="2">
    <source>
        <dbReference type="Proteomes" id="UP000324222"/>
    </source>
</evidence>